<sequence>MKENRIYETDIVVVGAGNAAMCAAISAQENGANVIVLEKAPEVEKGGNSTFTHGSIRFAYKDVNELKQIMPDLTQEDIDTTDFGSYTEEEFFDDMCRITEYRTDPELASLLTSKSFETMKWMQSHKVRWVPIYGRQAFKVDGIFKFWGGMIVESVGGGPGLVGALHEEAEHLGVQVLFNAMATELIHDDDGVHGVVFKHNGKTTKVHAKAVILASGGFHANQEMRTRYLGPNWDLAKARGSRFNTGEGIQMALNIGALAAGNWSGCHSVGGDRYLPEFTEGFQKLSYPFGVLVNAEGKRFVDEGADFRNYTYARYGKLILKQSGQFAWQIFDSKVAGLLRDEYRGRKVTKVKANTLEELADKLDGVDQEGFLKTIAEYNEAVRKDIPFNPNIKDGRCTDGLAVRKSNWANTLEEGPFEAYAVTCGITFTFGGLKINTNTEVQDVLSQSIPGLYAAGELVGGLFYFNYPGGAGLMAGSVFGKIAGENASRFITQVKEKEEMF</sequence>
<dbReference type="Gene3D" id="3.90.700.10">
    <property type="entry name" value="Succinate dehydrogenase/fumarate reductase flavoprotein, catalytic domain"/>
    <property type="match status" value="1"/>
</dbReference>
<evidence type="ECO:0000256" key="2">
    <source>
        <dbReference type="ARBA" id="ARBA00022630"/>
    </source>
</evidence>
<keyword evidence="2" id="KW-0285">Flavoprotein</keyword>
<keyword evidence="3" id="KW-0274">FAD</keyword>
<dbReference type="InterPro" id="IPR003953">
    <property type="entry name" value="FAD-dep_OxRdtase_2_FAD-bd"/>
</dbReference>
<protein>
    <submittedName>
        <fullName evidence="6">FAD-dependent tricarballylate dehydrogenase TcuA</fullName>
    </submittedName>
</protein>
<evidence type="ECO:0000313" key="6">
    <source>
        <dbReference type="EMBL" id="QIZ07510.1"/>
    </source>
</evidence>
<evidence type="ECO:0000259" key="5">
    <source>
        <dbReference type="Pfam" id="PF00890"/>
    </source>
</evidence>
<dbReference type="Gene3D" id="3.50.50.60">
    <property type="entry name" value="FAD/NAD(P)-binding domain"/>
    <property type="match status" value="1"/>
</dbReference>
<comment type="cofactor">
    <cofactor evidence="1">
        <name>FAD</name>
        <dbReference type="ChEBI" id="CHEBI:57692"/>
    </cofactor>
</comment>
<reference evidence="6 7" key="2">
    <citation type="submission" date="2020-04" db="EMBL/GenBank/DDBJ databases">
        <authorList>
            <person name="Fomenkov A."/>
            <person name="Anton B.P."/>
            <person name="Roberts R.J."/>
        </authorList>
    </citation>
    <scope>NUCLEOTIDE SEQUENCE [LARGE SCALE GENOMIC DNA]</scope>
    <source>
        <strain evidence="6 7">S2</strain>
    </source>
</reference>
<dbReference type="SUPFAM" id="SSF56425">
    <property type="entry name" value="Succinate dehydrogenase/fumarate reductase flavoprotein, catalytic domain"/>
    <property type="match status" value="1"/>
</dbReference>
<feature type="domain" description="FAD-dependent oxidoreductase 2 FAD-binding" evidence="5">
    <location>
        <begin position="10"/>
        <end position="471"/>
    </location>
</feature>
<keyword evidence="4" id="KW-0560">Oxidoreductase</keyword>
<evidence type="ECO:0000313" key="7">
    <source>
        <dbReference type="Proteomes" id="UP000501868"/>
    </source>
</evidence>
<evidence type="ECO:0000256" key="4">
    <source>
        <dbReference type="ARBA" id="ARBA00023002"/>
    </source>
</evidence>
<dbReference type="InterPro" id="IPR036188">
    <property type="entry name" value="FAD/NAD-bd_sf"/>
</dbReference>
<organism evidence="6 7">
    <name type="scientific">Priestia megaterium</name>
    <name type="common">Bacillus megaterium</name>
    <dbReference type="NCBI Taxonomy" id="1404"/>
    <lineage>
        <taxon>Bacteria</taxon>
        <taxon>Bacillati</taxon>
        <taxon>Bacillota</taxon>
        <taxon>Bacilli</taxon>
        <taxon>Bacillales</taxon>
        <taxon>Bacillaceae</taxon>
        <taxon>Priestia</taxon>
    </lineage>
</organism>
<dbReference type="PANTHER" id="PTHR43400">
    <property type="entry name" value="FUMARATE REDUCTASE"/>
    <property type="match status" value="1"/>
</dbReference>
<dbReference type="GO" id="GO:0033765">
    <property type="term" value="F:steroid dehydrogenase activity, acting on the CH-CH group of donors"/>
    <property type="evidence" value="ECO:0007669"/>
    <property type="project" value="UniProtKB-ARBA"/>
</dbReference>
<name>A0A6H1P1P6_PRIMG</name>
<dbReference type="SUPFAM" id="SSF51905">
    <property type="entry name" value="FAD/NAD(P)-binding domain"/>
    <property type="match status" value="1"/>
</dbReference>
<accession>A0A6H1P1P6</accession>
<evidence type="ECO:0000256" key="3">
    <source>
        <dbReference type="ARBA" id="ARBA00022827"/>
    </source>
</evidence>
<gene>
    <name evidence="6" type="primary">tcuA</name>
    <name evidence="6" type="ORF">HFZ78_12870</name>
</gene>
<dbReference type="AlphaFoldDB" id="A0A6H1P1P6"/>
<reference evidence="6 7" key="1">
    <citation type="submission" date="2020-04" db="EMBL/GenBank/DDBJ databases">
        <title>Genome-Wide Identification of 5-Methylcytosine Sites in Bacterial Genomes By High-Throughput Sequencing of MspJI Restriction Fragments.</title>
        <authorList>
            <person name="Wu V."/>
        </authorList>
    </citation>
    <scope>NUCLEOTIDE SEQUENCE [LARGE SCALE GENOMIC DNA]</scope>
    <source>
        <strain evidence="6 7">S2</strain>
    </source>
</reference>
<proteinExistence type="predicted"/>
<dbReference type="Proteomes" id="UP000501868">
    <property type="component" value="Chromosome"/>
</dbReference>
<dbReference type="NCBIfam" id="NF006130">
    <property type="entry name" value="PRK08274.1"/>
    <property type="match status" value="1"/>
</dbReference>
<dbReference type="InterPro" id="IPR050315">
    <property type="entry name" value="FAD-oxidoreductase_2"/>
</dbReference>
<dbReference type="Pfam" id="PF00890">
    <property type="entry name" value="FAD_binding_2"/>
    <property type="match status" value="1"/>
</dbReference>
<evidence type="ECO:0000256" key="1">
    <source>
        <dbReference type="ARBA" id="ARBA00001974"/>
    </source>
</evidence>
<dbReference type="InterPro" id="IPR027477">
    <property type="entry name" value="Succ_DH/fumarate_Rdtase_cat_sf"/>
</dbReference>
<dbReference type="PANTHER" id="PTHR43400:SF7">
    <property type="entry name" value="FAD-DEPENDENT OXIDOREDUCTASE 2 FAD BINDING DOMAIN-CONTAINING PROTEIN"/>
    <property type="match status" value="1"/>
</dbReference>
<dbReference type="EMBL" id="CP051128">
    <property type="protein sequence ID" value="QIZ07510.1"/>
    <property type="molecule type" value="Genomic_DNA"/>
</dbReference>